<dbReference type="PANTHER" id="PTHR46007:SF8">
    <property type="entry name" value="C2H2-TYPE DOMAIN-CONTAINING PROTEIN"/>
    <property type="match status" value="1"/>
</dbReference>
<proteinExistence type="predicted"/>
<dbReference type="PANTHER" id="PTHR46007">
    <property type="entry name" value="MEDIATOR OF RNA POLYMERASE II TRANSCRIPTION SUBUNIT 12"/>
    <property type="match status" value="1"/>
</dbReference>
<feature type="region of interest" description="Disordered" evidence="1">
    <location>
        <begin position="846"/>
        <end position="930"/>
    </location>
</feature>
<evidence type="ECO:0000256" key="1">
    <source>
        <dbReference type="SAM" id="MobiDB-lite"/>
    </source>
</evidence>
<feature type="compositionally biased region" description="Low complexity" evidence="1">
    <location>
        <begin position="139"/>
        <end position="158"/>
    </location>
</feature>
<evidence type="ECO:0000313" key="3">
    <source>
        <dbReference type="Proteomes" id="UP000051952"/>
    </source>
</evidence>
<protein>
    <submittedName>
        <fullName evidence="2">Uncharacterized protein</fullName>
    </submittedName>
</protein>
<accession>A0A0S4KDU7</accession>
<keyword evidence="3" id="KW-1185">Reference proteome</keyword>
<dbReference type="GO" id="GO:0003713">
    <property type="term" value="F:transcription coactivator activity"/>
    <property type="evidence" value="ECO:0007669"/>
    <property type="project" value="TreeGrafter"/>
</dbReference>
<feature type="region of interest" description="Disordered" evidence="1">
    <location>
        <begin position="117"/>
        <end position="158"/>
    </location>
</feature>
<dbReference type="Proteomes" id="UP000051952">
    <property type="component" value="Unassembled WGS sequence"/>
</dbReference>
<dbReference type="EMBL" id="CYKH01000053">
    <property type="protein sequence ID" value="CUI11131.1"/>
    <property type="molecule type" value="Genomic_DNA"/>
</dbReference>
<sequence length="1144" mass="124195">IDVLSHSGTADWCFLHVDPPSTLREWLQQRRENLLTRAGATTAATDIESLHRQLCGVLVAWLSSCQRWCVGCDNDVTATSSSKAAAHVGRSNRRYIPLMFTSLDDFGITFESPIHAQQKQRLQQQEQRRHGRSISGAAQQQQQQGHRNDQLQQQQQRQLRTYHMLRPRGGPCVVVRRTALRVCRVLEEECSVDGGYLYHQEQPPTIPLFPQPHLLRPSTLLSAKEEGSGGEVPHQQLLCTSRECRTSDLLLLSPQVLLLHQSMPRRASSFNVVVATFADDIWSAGVALLFSCLQLYATTVVVGDGSADDDDEGTSVQQHTMDQPFESAASPMLLLRDVVYDVIIPSGTPLSHLRGYYALVERLRKGFSAELQQHQQEKQEEKRHATSSGNRRENHNEPDDPIACLVNTIVASSHIDRDSLVQLCHMIHPSGSHRLEHFAAAHHIPLSVVKTLLLQQDNNTSIAVATSNEEEVEEEDNDGSAPTTTMGKGRGWKHWMRRLPPLRSRATTTTSSIGATTLLLQQQQQHQALPARGMILSPASPFVDIRAQYEVWRSYIEQQCSLENGATSGPQAELQKTAAVWTAWVELLWALTNVGGGSGSSTTLSSSPTQTATTKRACQLTSELSIALLQSYPSLFMLSATAAATAAATSVVTATLSPSASSTSLLLSPAVSPKSSSPVTTGGATTFPTTTALAATSITPTTTVAQMIASTSSQASAFLCALLNTHLLSSNVVGGGQGEGDDAIVELCVPSAVLRHMWRTPSQQQLGGGGSSPYANGIIASPSSHAEVSTTTTFTSSPDTFSPTFPTSSTLLTEVEERFQRRYGAAPPSLSTVVVPPPLNPEWYNSSHHSLLPTPQQQSSSTFDHHQNGSILSPLIGGGAAQRSRRHQQQGHAALHNNNSTSSSMKLQQPQRDERSHHHKTPQHRLREPHSEFVAVKTPEMHLVAFEHSSSCDVNFMVTLRKLVNRSEALLCALSTQPPNNGTNIDNNINSTALEENRRRRLLLVSELKSVWEGMRGAANSTTSVAETIAMTSTRHPPAEATTAAAVIPRVPSQFRGYLWRAMLSLALSSLRPSSLSSASSSNADIAPNTDAFALLPLSGLHDVFSRIDVRTPTCNDRQVAVDIPQLAGGGQCGGGVAARHQRR</sequence>
<organism evidence="2 3">
    <name type="scientific">Bodo saltans</name>
    <name type="common">Flagellated protozoan</name>
    <dbReference type="NCBI Taxonomy" id="75058"/>
    <lineage>
        <taxon>Eukaryota</taxon>
        <taxon>Discoba</taxon>
        <taxon>Euglenozoa</taxon>
        <taxon>Kinetoplastea</taxon>
        <taxon>Metakinetoplastina</taxon>
        <taxon>Eubodonida</taxon>
        <taxon>Bodonidae</taxon>
        <taxon>Bodo</taxon>
    </lineage>
</organism>
<reference evidence="3" key="1">
    <citation type="submission" date="2015-09" db="EMBL/GenBank/DDBJ databases">
        <authorList>
            <consortium name="Pathogen Informatics"/>
        </authorList>
    </citation>
    <scope>NUCLEOTIDE SEQUENCE [LARGE SCALE GENOMIC DNA]</scope>
    <source>
        <strain evidence="3">Lake Konstanz</strain>
    </source>
</reference>
<dbReference type="InterPro" id="IPR051647">
    <property type="entry name" value="Mediator_comp_sub12"/>
</dbReference>
<feature type="compositionally biased region" description="Acidic residues" evidence="1">
    <location>
        <begin position="468"/>
        <end position="478"/>
    </location>
</feature>
<dbReference type="AlphaFoldDB" id="A0A0S4KDU7"/>
<gene>
    <name evidence="2" type="ORF">BSAL_50865</name>
</gene>
<feature type="compositionally biased region" description="Polar residues" evidence="1">
    <location>
        <begin position="896"/>
        <end position="910"/>
    </location>
</feature>
<feature type="non-terminal residue" evidence="2">
    <location>
        <position position="1"/>
    </location>
</feature>
<feature type="compositionally biased region" description="Basic and acidic residues" evidence="1">
    <location>
        <begin position="375"/>
        <end position="398"/>
    </location>
</feature>
<feature type="compositionally biased region" description="Low complexity" evidence="1">
    <location>
        <begin position="850"/>
        <end position="862"/>
    </location>
</feature>
<dbReference type="GO" id="GO:0045944">
    <property type="term" value="P:positive regulation of transcription by RNA polymerase II"/>
    <property type="evidence" value="ECO:0007669"/>
    <property type="project" value="TreeGrafter"/>
</dbReference>
<name>A0A0S4KDU7_BODSA</name>
<feature type="region of interest" description="Disordered" evidence="1">
    <location>
        <begin position="467"/>
        <end position="491"/>
    </location>
</feature>
<dbReference type="VEuPathDB" id="TriTrypDB:BSAL_50865"/>
<dbReference type="GO" id="GO:0016592">
    <property type="term" value="C:mediator complex"/>
    <property type="evidence" value="ECO:0007669"/>
    <property type="project" value="TreeGrafter"/>
</dbReference>
<feature type="region of interest" description="Disordered" evidence="1">
    <location>
        <begin position="371"/>
        <end position="400"/>
    </location>
</feature>
<evidence type="ECO:0000313" key="2">
    <source>
        <dbReference type="EMBL" id="CUI11131.1"/>
    </source>
</evidence>